<protein>
    <submittedName>
        <fullName evidence="1">Uncharacterized protein</fullName>
    </submittedName>
</protein>
<dbReference type="InParanoid" id="Q4WHC7"/>
<reference evidence="1 2" key="1">
    <citation type="journal article" date="2005" name="Nature">
        <title>Genomic sequence of the pathogenic and allergenic filamentous fungus Aspergillus fumigatus.</title>
        <authorList>
            <person name="Nierman W.C."/>
            <person name="Pain A."/>
            <person name="Anderson M.J."/>
            <person name="Wortman J.R."/>
            <person name="Kim H.S."/>
            <person name="Arroyo J."/>
            <person name="Berriman M."/>
            <person name="Abe K."/>
            <person name="Archer D.B."/>
            <person name="Bermejo C."/>
            <person name="Bennett J."/>
            <person name="Bowyer P."/>
            <person name="Chen D."/>
            <person name="Collins M."/>
            <person name="Coulsen R."/>
            <person name="Davies R."/>
            <person name="Dyer P.S."/>
            <person name="Farman M."/>
            <person name="Fedorova N."/>
            <person name="Fedorova N."/>
            <person name="Feldblyum T.V."/>
            <person name="Fischer R."/>
            <person name="Fosker N."/>
            <person name="Fraser A."/>
            <person name="Garcia J.L."/>
            <person name="Garcia M.J."/>
            <person name="Goble A."/>
            <person name="Goldman G.H."/>
            <person name="Gomi K."/>
            <person name="Griffith-Jones S."/>
            <person name="Gwilliam R."/>
            <person name="Haas B."/>
            <person name="Haas H."/>
            <person name="Harris D."/>
            <person name="Horiuchi H."/>
            <person name="Huang J."/>
            <person name="Humphray S."/>
            <person name="Jimenez J."/>
            <person name="Keller N."/>
            <person name="Khouri H."/>
            <person name="Kitamoto K."/>
            <person name="Kobayashi T."/>
            <person name="Konzack S."/>
            <person name="Kulkarni R."/>
            <person name="Kumagai T."/>
            <person name="Lafon A."/>
            <person name="Latge J.P."/>
            <person name="Li W."/>
            <person name="Lord A."/>
            <person name="Lu C."/>
            <person name="Majoros W.H."/>
            <person name="May G.S."/>
            <person name="Miller B.L."/>
            <person name="Mohamoud Y."/>
            <person name="Molina M."/>
            <person name="Monod M."/>
            <person name="Mouyna I."/>
            <person name="Mulligan S."/>
            <person name="Murphy L."/>
            <person name="O'Neil S."/>
            <person name="Paulsen I."/>
            <person name="Penalva M.A."/>
            <person name="Pertea M."/>
            <person name="Price C."/>
            <person name="Pritchard B.L."/>
            <person name="Quail M.A."/>
            <person name="Rabbinowitsch E."/>
            <person name="Rawlins N."/>
            <person name="Rajandream M.A."/>
            <person name="Reichard U."/>
            <person name="Renauld H."/>
            <person name="Robson G.D."/>
            <person name="Rodriguez de Cordoba S."/>
            <person name="Rodriguez-Pena J.M."/>
            <person name="Ronning C.M."/>
            <person name="Rutter S."/>
            <person name="Salzberg S.L."/>
            <person name="Sanchez M."/>
            <person name="Sanchez-Ferrero J.C."/>
            <person name="Saunders D."/>
            <person name="Seeger K."/>
            <person name="Squares R."/>
            <person name="Squares S."/>
            <person name="Takeuchi M."/>
            <person name="Tekaia F."/>
            <person name="Turner G."/>
            <person name="Vazquez de Aldana C.R."/>
            <person name="Weidman J."/>
            <person name="White O."/>
            <person name="Woodward J."/>
            <person name="Yu J.H."/>
            <person name="Fraser C."/>
            <person name="Galagan J.E."/>
            <person name="Asai K."/>
            <person name="Machida M."/>
            <person name="Hall N."/>
            <person name="Barrell B."/>
            <person name="Denning D.W."/>
        </authorList>
    </citation>
    <scope>NUCLEOTIDE SEQUENCE [LARGE SCALE GENOMIC DNA]</scope>
    <source>
        <strain evidence="1 2">Af293</strain>
    </source>
</reference>
<gene>
    <name evidence="1" type="ORF">AFUA_2G05870</name>
</gene>
<evidence type="ECO:0000313" key="1">
    <source>
        <dbReference type="EMBL" id="EAL87678.1"/>
    </source>
</evidence>
<dbReference type="GeneID" id="3507066"/>
<name>Q4WHC7_ASPFU</name>
<proteinExistence type="predicted"/>
<dbReference type="HOGENOM" id="CLU_2454282_0_0_1"/>
<sequence>MLSSQDSRTRQSTRFEVVQQPTVYLRSQPEHEPHVSARSQEEYLTTCHGKSNDPMIGGGSVLPINSVLLYYPYPPGHDDDYCPRSAMII</sequence>
<accession>Q4WHC7</accession>
<dbReference type="EMBL" id="AAHF01000008">
    <property type="protein sequence ID" value="EAL87678.1"/>
    <property type="molecule type" value="Genomic_DNA"/>
</dbReference>
<organism evidence="1 2">
    <name type="scientific">Aspergillus fumigatus (strain ATCC MYA-4609 / CBS 101355 / FGSC A1100 / Af293)</name>
    <name type="common">Neosartorya fumigata</name>
    <dbReference type="NCBI Taxonomy" id="330879"/>
    <lineage>
        <taxon>Eukaryota</taxon>
        <taxon>Fungi</taxon>
        <taxon>Dikarya</taxon>
        <taxon>Ascomycota</taxon>
        <taxon>Pezizomycotina</taxon>
        <taxon>Eurotiomycetes</taxon>
        <taxon>Eurotiomycetidae</taxon>
        <taxon>Eurotiales</taxon>
        <taxon>Aspergillaceae</taxon>
        <taxon>Aspergillus</taxon>
        <taxon>Aspergillus subgen. Fumigati</taxon>
    </lineage>
</organism>
<dbReference type="KEGG" id="afm:AFUA_2G05870"/>
<dbReference type="AlphaFoldDB" id="Q4WHC7"/>
<comment type="caution">
    <text evidence="1">The sequence shown here is derived from an EMBL/GenBank/DDBJ whole genome shotgun (WGS) entry which is preliminary data.</text>
</comment>
<keyword evidence="2" id="KW-1185">Reference proteome</keyword>
<dbReference type="VEuPathDB" id="FungiDB:Afu2g05870"/>
<evidence type="ECO:0000313" key="2">
    <source>
        <dbReference type="Proteomes" id="UP000002530"/>
    </source>
</evidence>
<dbReference type="RefSeq" id="XP_749716.1">
    <property type="nucleotide sequence ID" value="XM_744623.1"/>
</dbReference>
<dbReference type="Proteomes" id="UP000002530">
    <property type="component" value="Unassembled WGS sequence"/>
</dbReference>